<gene>
    <name evidence="1" type="ORF">H2201_005943</name>
</gene>
<sequence length="91" mass="10165">MSDSKPTFDVREQLLANSRLFYGGDVEVLVCRARDYGFYAMLTNKTNATSYYVEGPRGRAAPVGAMNGLLGLTAEFLYDEVERGCWRPTTL</sequence>
<dbReference type="EMBL" id="JAPDRL010000048">
    <property type="protein sequence ID" value="KAJ9662659.1"/>
    <property type="molecule type" value="Genomic_DNA"/>
</dbReference>
<accession>A0ABQ9NTI0</accession>
<keyword evidence="2" id="KW-1185">Reference proteome</keyword>
<proteinExistence type="predicted"/>
<name>A0ABQ9NTI0_9PEZI</name>
<reference evidence="1" key="1">
    <citation type="submission" date="2022-10" db="EMBL/GenBank/DDBJ databases">
        <title>Culturing micro-colonial fungi from biological soil crusts in the Mojave desert and describing Neophaeococcomyces mojavensis, and introducing the new genera and species Taxawa tesnikishii.</title>
        <authorList>
            <person name="Kurbessoian T."/>
            <person name="Stajich J.E."/>
        </authorList>
    </citation>
    <scope>NUCLEOTIDE SEQUENCE</scope>
    <source>
        <strain evidence="1">TK_1</strain>
    </source>
</reference>
<evidence type="ECO:0000313" key="2">
    <source>
        <dbReference type="Proteomes" id="UP001172684"/>
    </source>
</evidence>
<comment type="caution">
    <text evidence="1">The sequence shown here is derived from an EMBL/GenBank/DDBJ whole genome shotgun (WGS) entry which is preliminary data.</text>
</comment>
<evidence type="ECO:0000313" key="1">
    <source>
        <dbReference type="EMBL" id="KAJ9662659.1"/>
    </source>
</evidence>
<organism evidence="1 2">
    <name type="scientific">Coniosporium apollinis</name>
    <dbReference type="NCBI Taxonomy" id="61459"/>
    <lineage>
        <taxon>Eukaryota</taxon>
        <taxon>Fungi</taxon>
        <taxon>Dikarya</taxon>
        <taxon>Ascomycota</taxon>
        <taxon>Pezizomycotina</taxon>
        <taxon>Dothideomycetes</taxon>
        <taxon>Dothideomycetes incertae sedis</taxon>
        <taxon>Coniosporium</taxon>
    </lineage>
</organism>
<dbReference type="Proteomes" id="UP001172684">
    <property type="component" value="Unassembled WGS sequence"/>
</dbReference>
<protein>
    <submittedName>
        <fullName evidence="1">Uncharacterized protein</fullName>
    </submittedName>
</protein>